<organism evidence="3">
    <name type="scientific">Alsobacter sp. KACC 23698</name>
    <dbReference type="NCBI Taxonomy" id="3149229"/>
    <lineage>
        <taxon>Bacteria</taxon>
        <taxon>Pseudomonadati</taxon>
        <taxon>Pseudomonadota</taxon>
        <taxon>Alphaproteobacteria</taxon>
        <taxon>Hyphomicrobiales</taxon>
        <taxon>Alsobacteraceae</taxon>
        <taxon>Alsobacter</taxon>
    </lineage>
</organism>
<feature type="region of interest" description="Disordered" evidence="1">
    <location>
        <begin position="124"/>
        <end position="156"/>
    </location>
</feature>
<sequence>MRRMIVAAAFAGAMASAMLPDANPALAQAARGAAAAFERVRDVMATRVRDTRLAGDPDRDFAALLLAHHEDLVFLARTQLEYGGDTRLREIAQKIVDEQQREIAEVKDWQVRNKPTNLPAVAQAAPAPALAAPSQAAPTQAASPSLPPGTDLPTVSGRVEKVDASAGKITIDHQAIPNLGMDPMTMVFRTPDPSVLKGVKAGDKVRFQADRVNGQISVVKIQKGK</sequence>
<gene>
    <name evidence="3" type="ORF">ABEG18_23345</name>
</gene>
<evidence type="ECO:0000259" key="2">
    <source>
        <dbReference type="Pfam" id="PF03713"/>
    </source>
</evidence>
<dbReference type="RefSeq" id="WP_406855435.1">
    <property type="nucleotide sequence ID" value="NZ_CP157484.1"/>
</dbReference>
<dbReference type="Gene3D" id="2.40.50.320">
    <property type="entry name" value="Copper binding periplasmic protein CusF"/>
    <property type="match status" value="1"/>
</dbReference>
<feature type="compositionally biased region" description="Low complexity" evidence="1">
    <location>
        <begin position="124"/>
        <end position="144"/>
    </location>
</feature>
<evidence type="ECO:0000313" key="3">
    <source>
        <dbReference type="EMBL" id="XBO38596.1"/>
    </source>
</evidence>
<dbReference type="Pfam" id="PF11604">
    <property type="entry name" value="CusF_Ec"/>
    <property type="match status" value="1"/>
</dbReference>
<dbReference type="InterPro" id="IPR021647">
    <property type="entry name" value="CusF_Ec"/>
</dbReference>
<accession>A0AAU7JE00</accession>
<dbReference type="Pfam" id="PF03713">
    <property type="entry name" value="DUF305"/>
    <property type="match status" value="1"/>
</dbReference>
<dbReference type="Gene3D" id="1.20.1260.10">
    <property type="match status" value="1"/>
</dbReference>
<proteinExistence type="predicted"/>
<feature type="domain" description="DUF305" evidence="2">
    <location>
        <begin position="39"/>
        <end position="109"/>
    </location>
</feature>
<dbReference type="AlphaFoldDB" id="A0AAU7JE00"/>
<protein>
    <submittedName>
        <fullName evidence="3">Copper-binding protein</fullName>
    </submittedName>
</protein>
<dbReference type="InterPro" id="IPR042230">
    <property type="entry name" value="CusF_sf"/>
</dbReference>
<dbReference type="InterPro" id="IPR012347">
    <property type="entry name" value="Ferritin-like"/>
</dbReference>
<reference evidence="3" key="1">
    <citation type="submission" date="2024-05" db="EMBL/GenBank/DDBJ databases">
        <authorList>
            <person name="Kim S."/>
            <person name="Heo J."/>
            <person name="Choi H."/>
            <person name="Choi Y."/>
            <person name="Kwon S.-W."/>
            <person name="Kim Y."/>
        </authorList>
    </citation>
    <scope>NUCLEOTIDE SEQUENCE</scope>
    <source>
        <strain evidence="3">KACC 23698</strain>
    </source>
</reference>
<evidence type="ECO:0000256" key="1">
    <source>
        <dbReference type="SAM" id="MobiDB-lite"/>
    </source>
</evidence>
<dbReference type="EMBL" id="CP157484">
    <property type="protein sequence ID" value="XBO38596.1"/>
    <property type="molecule type" value="Genomic_DNA"/>
</dbReference>
<name>A0AAU7JE00_9HYPH</name>
<dbReference type="InterPro" id="IPR005183">
    <property type="entry name" value="DUF305_CopM-like"/>
</dbReference>